<comment type="similarity">
    <text evidence="2">Belongs to the RecA family. RAD51 subfamily.</text>
</comment>
<keyword evidence="7" id="KW-0233">DNA recombination</keyword>
<protein>
    <submittedName>
        <fullName evidence="12">DNA repair protein RAD51 homolog 4 isoform X1</fullName>
    </submittedName>
</protein>
<dbReference type="InterPro" id="IPR051988">
    <property type="entry name" value="HRR_RAD51_Paralog"/>
</dbReference>
<evidence type="ECO:0000256" key="7">
    <source>
        <dbReference type="ARBA" id="ARBA00023172"/>
    </source>
</evidence>
<dbReference type="GO" id="GO:0007131">
    <property type="term" value="P:reciprocal meiotic recombination"/>
    <property type="evidence" value="ECO:0007669"/>
    <property type="project" value="TreeGrafter"/>
</dbReference>
<dbReference type="PANTHER" id="PTHR46457:SF1">
    <property type="entry name" value="DNA REPAIR PROTEIN RAD51 HOMOLOG 4"/>
    <property type="match status" value="1"/>
</dbReference>
<dbReference type="SUPFAM" id="SSF52540">
    <property type="entry name" value="P-loop containing nucleoside triphosphate hydrolases"/>
    <property type="match status" value="1"/>
</dbReference>
<evidence type="ECO:0000256" key="5">
    <source>
        <dbReference type="ARBA" id="ARBA00022840"/>
    </source>
</evidence>
<dbReference type="GO" id="GO:0000724">
    <property type="term" value="P:double-strand break repair via homologous recombination"/>
    <property type="evidence" value="ECO:0007669"/>
    <property type="project" value="TreeGrafter"/>
</dbReference>
<dbReference type="CDD" id="cd19489">
    <property type="entry name" value="Rad51D"/>
    <property type="match status" value="1"/>
</dbReference>
<proteinExistence type="inferred from homology"/>
<reference evidence="12" key="1">
    <citation type="submission" date="2025-08" db="UniProtKB">
        <authorList>
            <consortium name="RefSeq"/>
        </authorList>
    </citation>
    <scope>IDENTIFICATION</scope>
    <source>
        <tissue evidence="12">Stem</tissue>
    </source>
</reference>
<dbReference type="GO" id="GO:0003697">
    <property type="term" value="F:single-stranded DNA binding"/>
    <property type="evidence" value="ECO:0007669"/>
    <property type="project" value="TreeGrafter"/>
</dbReference>
<evidence type="ECO:0000313" key="11">
    <source>
        <dbReference type="Proteomes" id="UP001652600"/>
    </source>
</evidence>
<dbReference type="GO" id="GO:0005657">
    <property type="term" value="C:replication fork"/>
    <property type="evidence" value="ECO:0007669"/>
    <property type="project" value="TreeGrafter"/>
</dbReference>
<keyword evidence="9" id="KW-0539">Nucleus</keyword>
<feature type="domain" description="RecA family profile 1" evidence="10">
    <location>
        <begin position="113"/>
        <end position="292"/>
    </location>
</feature>
<dbReference type="GO" id="GO:0005524">
    <property type="term" value="F:ATP binding"/>
    <property type="evidence" value="ECO:0007669"/>
    <property type="project" value="UniProtKB-KW"/>
</dbReference>
<dbReference type="GO" id="GO:0005815">
    <property type="term" value="C:microtubule organizing center"/>
    <property type="evidence" value="ECO:0007669"/>
    <property type="project" value="TreeGrafter"/>
</dbReference>
<dbReference type="GO" id="GO:0000723">
    <property type="term" value="P:telomere maintenance"/>
    <property type="evidence" value="ECO:0007669"/>
    <property type="project" value="TreeGrafter"/>
</dbReference>
<evidence type="ECO:0000256" key="1">
    <source>
        <dbReference type="ARBA" id="ARBA00004123"/>
    </source>
</evidence>
<dbReference type="RefSeq" id="XP_008448360.2">
    <property type="nucleotide sequence ID" value="XM_008450138.3"/>
</dbReference>
<dbReference type="PROSITE" id="PS50162">
    <property type="entry name" value="RECA_2"/>
    <property type="match status" value="1"/>
</dbReference>
<dbReference type="InterPro" id="IPR013632">
    <property type="entry name" value="Rad51_C"/>
</dbReference>
<dbReference type="KEGG" id="cmo:103490575"/>
<keyword evidence="8" id="KW-0234">DNA repair</keyword>
<evidence type="ECO:0000259" key="10">
    <source>
        <dbReference type="PROSITE" id="PS50162"/>
    </source>
</evidence>
<dbReference type="Proteomes" id="UP001652600">
    <property type="component" value="Chromosome 11"/>
</dbReference>
<dbReference type="GO" id="GO:0140664">
    <property type="term" value="F:ATP-dependent DNA damage sensor activity"/>
    <property type="evidence" value="ECO:0007669"/>
    <property type="project" value="InterPro"/>
</dbReference>
<keyword evidence="4" id="KW-0227">DNA damage</keyword>
<dbReference type="eggNOG" id="KOG1433">
    <property type="taxonomic scope" value="Eukaryota"/>
</dbReference>
<dbReference type="InParanoid" id="A0A1S3BIX1"/>
<evidence type="ECO:0000256" key="9">
    <source>
        <dbReference type="ARBA" id="ARBA00023242"/>
    </source>
</evidence>
<dbReference type="InterPro" id="IPR020588">
    <property type="entry name" value="RecA_ATP-bd"/>
</dbReference>
<evidence type="ECO:0000256" key="3">
    <source>
        <dbReference type="ARBA" id="ARBA00022741"/>
    </source>
</evidence>
<accession>A0A1S3BIX1</accession>
<dbReference type="InterPro" id="IPR027417">
    <property type="entry name" value="P-loop_NTPase"/>
</dbReference>
<dbReference type="InterPro" id="IPR047323">
    <property type="entry name" value="Rad51D_C"/>
</dbReference>
<dbReference type="Gene3D" id="3.40.50.300">
    <property type="entry name" value="P-loop containing nucleotide triphosphate hydrolases"/>
    <property type="match status" value="1"/>
</dbReference>
<dbReference type="GO" id="GO:0000400">
    <property type="term" value="F:four-way junction DNA binding"/>
    <property type="evidence" value="ECO:0007669"/>
    <property type="project" value="TreeGrafter"/>
</dbReference>
<evidence type="ECO:0000256" key="6">
    <source>
        <dbReference type="ARBA" id="ARBA00023125"/>
    </source>
</evidence>
<name>A0A1S3BIX1_CUCME</name>
<keyword evidence="6" id="KW-0238">DNA-binding</keyword>
<dbReference type="PANTHER" id="PTHR46457">
    <property type="entry name" value="DNA REPAIR PROTEIN RAD51 HOMOLOG 4"/>
    <property type="match status" value="1"/>
</dbReference>
<dbReference type="SMART" id="SM00382">
    <property type="entry name" value="AAA"/>
    <property type="match status" value="1"/>
</dbReference>
<dbReference type="InterPro" id="IPR003593">
    <property type="entry name" value="AAA+_ATPase"/>
</dbReference>
<dbReference type="GeneID" id="103490575"/>
<keyword evidence="5" id="KW-0067">ATP-binding</keyword>
<organism evidence="11 12">
    <name type="scientific">Cucumis melo</name>
    <name type="common">Muskmelon</name>
    <dbReference type="NCBI Taxonomy" id="3656"/>
    <lineage>
        <taxon>Eukaryota</taxon>
        <taxon>Viridiplantae</taxon>
        <taxon>Streptophyta</taxon>
        <taxon>Embryophyta</taxon>
        <taxon>Tracheophyta</taxon>
        <taxon>Spermatophyta</taxon>
        <taxon>Magnoliopsida</taxon>
        <taxon>eudicotyledons</taxon>
        <taxon>Gunneridae</taxon>
        <taxon>Pentapetalae</taxon>
        <taxon>rosids</taxon>
        <taxon>fabids</taxon>
        <taxon>Cucurbitales</taxon>
        <taxon>Cucurbitaceae</taxon>
        <taxon>Benincaseae</taxon>
        <taxon>Cucumis</taxon>
    </lineage>
</organism>
<evidence type="ECO:0000256" key="8">
    <source>
        <dbReference type="ARBA" id="ARBA00023204"/>
    </source>
</evidence>
<keyword evidence="11" id="KW-1185">Reference proteome</keyword>
<dbReference type="Pfam" id="PF08423">
    <property type="entry name" value="Rad51"/>
    <property type="match status" value="1"/>
</dbReference>
<keyword evidence="3" id="KW-0547">Nucleotide-binding</keyword>
<evidence type="ECO:0000313" key="12">
    <source>
        <dbReference type="RefSeq" id="XP_008448360.2"/>
    </source>
</evidence>
<sequence length="349" mass="38463">MAPLKSLEELYPFIDSNFLTFCASHGIFTVEDFLIHDLYVLAAFAEQQPASEKLKQVKPSLHFPFSCLSFTVLNFSISYMCTQGITQILSIIDVTERQPWLNGLELLEDARENKHILSIGFERVDVLLGGGLREGQLTEIVGPSSSGKTQVCLRAASNVAKNYNAEVFYVDTGNSFSPQRISGFVNWKPGTALDWSEQSMLQQVMSSISCHSVFDIFALFDVLHRLEFNLRSQTCKGDRRVQFLIIDSISSLITPILGGSSSQGHALMISAGTLLKKIAHEHNIAVLVTNHTVGGDRGTSKPALGESWKSVPHVRLQLSRDAGSNVYQASILKHSSMASGTAARFVMYE</sequence>
<dbReference type="GO" id="GO:0033063">
    <property type="term" value="C:Rad51B-Rad51C-Rad51D-XRCC2 complex"/>
    <property type="evidence" value="ECO:0007669"/>
    <property type="project" value="TreeGrafter"/>
</dbReference>
<dbReference type="AlphaFoldDB" id="A0A1S3BIX1"/>
<evidence type="ECO:0000256" key="4">
    <source>
        <dbReference type="ARBA" id="ARBA00022763"/>
    </source>
</evidence>
<dbReference type="FunCoup" id="A0A1S3BIX1">
    <property type="interactions" value="2008"/>
</dbReference>
<evidence type="ECO:0000256" key="2">
    <source>
        <dbReference type="ARBA" id="ARBA00007095"/>
    </source>
</evidence>
<gene>
    <name evidence="12" type="primary">LOC103490575</name>
</gene>
<comment type="subcellular location">
    <subcellularLocation>
        <location evidence="1">Nucleus</location>
    </subcellularLocation>
</comment>
<dbReference type="GO" id="GO:0042148">
    <property type="term" value="P:DNA strand invasion"/>
    <property type="evidence" value="ECO:0007669"/>
    <property type="project" value="TreeGrafter"/>
</dbReference>